<feature type="region of interest" description="Disordered" evidence="9">
    <location>
        <begin position="539"/>
        <end position="564"/>
    </location>
</feature>
<dbReference type="Pfam" id="PF13375">
    <property type="entry name" value="RnfC_N"/>
    <property type="match status" value="1"/>
</dbReference>
<feature type="compositionally biased region" description="Basic and acidic residues" evidence="9">
    <location>
        <begin position="456"/>
        <end position="469"/>
    </location>
</feature>
<evidence type="ECO:0000256" key="8">
    <source>
        <dbReference type="HAMAP-Rule" id="MF_00461"/>
    </source>
</evidence>
<gene>
    <name evidence="8" type="primary">rnfC</name>
    <name evidence="11" type="ORF">DV711_11305</name>
</gene>
<evidence type="ECO:0000256" key="7">
    <source>
        <dbReference type="ARBA" id="ARBA00023014"/>
    </source>
</evidence>
<feature type="compositionally biased region" description="Low complexity" evidence="9">
    <location>
        <begin position="902"/>
        <end position="928"/>
    </location>
</feature>
<dbReference type="SUPFAM" id="SSF142019">
    <property type="entry name" value="Nqo1 FMN-binding domain-like"/>
    <property type="match status" value="1"/>
</dbReference>
<name>A0A369WCL5_9GAMM</name>
<feature type="binding site" evidence="8">
    <location>
        <position position="374"/>
    </location>
    <ligand>
        <name>[4Fe-4S] cluster</name>
        <dbReference type="ChEBI" id="CHEBI:49883"/>
        <label>1</label>
    </ligand>
</feature>
<protein>
    <recommendedName>
        <fullName evidence="8">Ion-translocating oxidoreductase complex subunit C</fullName>
        <ecNumber evidence="8">7.-.-.-</ecNumber>
    </recommendedName>
    <alternativeName>
        <fullName evidence="8">Rnf electron transport complex subunit C</fullName>
    </alternativeName>
</protein>
<evidence type="ECO:0000256" key="1">
    <source>
        <dbReference type="ARBA" id="ARBA00022448"/>
    </source>
</evidence>
<dbReference type="InterPro" id="IPR017900">
    <property type="entry name" value="4Fe4S_Fe_S_CS"/>
</dbReference>
<evidence type="ECO:0000313" key="12">
    <source>
        <dbReference type="Proteomes" id="UP000253769"/>
    </source>
</evidence>
<feature type="compositionally biased region" description="Basic and acidic residues" evidence="9">
    <location>
        <begin position="760"/>
        <end position="776"/>
    </location>
</feature>
<feature type="binding site" evidence="8">
    <location>
        <position position="381"/>
    </location>
    <ligand>
        <name>[4Fe-4S] cluster</name>
        <dbReference type="ChEBI" id="CHEBI:49883"/>
        <label>2</label>
    </ligand>
</feature>
<feature type="binding site" evidence="8">
    <location>
        <position position="416"/>
    </location>
    <ligand>
        <name>[4Fe-4S] cluster</name>
        <dbReference type="ChEBI" id="CHEBI:49883"/>
        <label>2</label>
    </ligand>
</feature>
<keyword evidence="3 8" id="KW-0479">Metal-binding</keyword>
<dbReference type="GO" id="GO:0009055">
    <property type="term" value="F:electron transfer activity"/>
    <property type="evidence" value="ECO:0007669"/>
    <property type="project" value="InterPro"/>
</dbReference>
<feature type="region of interest" description="Disordered" evidence="9">
    <location>
        <begin position="885"/>
        <end position="935"/>
    </location>
</feature>
<feature type="compositionally biased region" description="Basic and acidic residues" evidence="9">
    <location>
        <begin position="663"/>
        <end position="672"/>
    </location>
</feature>
<keyword evidence="8" id="KW-1003">Cell membrane</keyword>
<dbReference type="NCBIfam" id="TIGR01945">
    <property type="entry name" value="rnfC"/>
    <property type="match status" value="1"/>
</dbReference>
<feature type="compositionally biased region" description="Basic and acidic residues" evidence="9">
    <location>
        <begin position="814"/>
        <end position="824"/>
    </location>
</feature>
<feature type="binding site" evidence="8">
    <location>
        <position position="413"/>
    </location>
    <ligand>
        <name>[4Fe-4S] cluster</name>
        <dbReference type="ChEBI" id="CHEBI:49883"/>
        <label>2</label>
    </ligand>
</feature>
<comment type="caution">
    <text evidence="11">The sequence shown here is derived from an EMBL/GenBank/DDBJ whole genome shotgun (WGS) entry which is preliminary data.</text>
</comment>
<evidence type="ECO:0000256" key="5">
    <source>
        <dbReference type="ARBA" id="ARBA00022982"/>
    </source>
</evidence>
<dbReference type="PROSITE" id="PS51379">
    <property type="entry name" value="4FE4S_FER_2"/>
    <property type="match status" value="2"/>
</dbReference>
<dbReference type="InterPro" id="IPR026902">
    <property type="entry name" value="RnfC_N"/>
</dbReference>
<organism evidence="11 12">
    <name type="scientific">Motiliproteus coralliicola</name>
    <dbReference type="NCBI Taxonomy" id="2283196"/>
    <lineage>
        <taxon>Bacteria</taxon>
        <taxon>Pseudomonadati</taxon>
        <taxon>Pseudomonadota</taxon>
        <taxon>Gammaproteobacteria</taxon>
        <taxon>Oceanospirillales</taxon>
        <taxon>Oceanospirillaceae</taxon>
        <taxon>Motiliproteus</taxon>
    </lineage>
</organism>
<keyword evidence="6 8" id="KW-0408">Iron</keyword>
<comment type="cofactor">
    <cofactor evidence="8">
        <name>[4Fe-4S] cluster</name>
        <dbReference type="ChEBI" id="CHEBI:49883"/>
    </cofactor>
    <text evidence="8">Binds 2 [4Fe-4S] clusters per subunit.</text>
</comment>
<sequence length="935" mass="99736">MSRIWSFHGGIHPPENKQQSLLKPLRQAPIPPQLIIPLQQHIGAPATPLVEVGERVLKGQAIAEPSGHVSIYQHAPTSGIVSHIGNYSVPHPSGMEGLCIQIDTDGKDEWIEHQGVEDFRSLEKPALAEMIRCAGISGMGGAGFPTEIKLHLADDHIINTLIVNAVECEPYITADDMLMRERAAQIIGGIEIAAHLIKPTHCLIGIEDNKPEAAIALTQAARASEIEIEVVVVPTKYPSGGEKQLVKLLTGVEVPYGKIPADIGIVVQNVGTMSAVNQAVKQGKPLISRITTLTGDALDSPGNFEVLLGTPVEFLLQQAGLNPMSLNRLVMGGPMMGYTLSDTSVPVVKTSNCVIAATEEEFPQAPPAQNCIRCGQCEQVCPAELLPQQLHWFAKGKEFDKAQSFNLMDCIECGACAYVCPSNIPLVQYYRFAKGEIRREQAEQRKAEQARIRFEARQERQEREKEEKAAKRKARAEAASRSQANRKDQVAAGKPAAADPQEQIKKLKTEAAVARTKLKKAEKALAEDTANTELQAAVEVARSKSEQAQQALEAAEKASPAPAPTLAELKIAAATARTKVTKTEKALADAEAKGAASADKLRASLDGLRAKAEAAQQALEKAEQAEKTGSSSKPAAPAADLKQLKSAASIARTKLKKAQKALDQAREDRADTAELEQQLATAQQKADTTQQAFEAAEKAADQADGGQAAPAADAPDLKALKSAASIARTKLKKTQKVIDQAREDGKDTGALEQQLAKLQQKADDAQKAFEEAEKAEQSSSPAPQPAADKPDLKALKSAASIARTKLKKTQKVVDQAREDGKDTSALEQQLTKLQQKADDAQKAFEAAEQAEAGSNTSQPTDAGSDLKAPDLKQLKSAAAIARTKVKKTEKALADAQAQGSESADSLATALDKLKAKASQAEQALAEAEQNSETVG</sequence>
<dbReference type="GO" id="GO:0051539">
    <property type="term" value="F:4 iron, 4 sulfur cluster binding"/>
    <property type="evidence" value="ECO:0007669"/>
    <property type="project" value="UniProtKB-KW"/>
</dbReference>
<comment type="subcellular location">
    <subcellularLocation>
        <location evidence="8">Cell inner membrane</location>
        <topology evidence="8">Peripheral membrane protein</topology>
    </subcellularLocation>
</comment>
<comment type="similarity">
    <text evidence="8">Belongs to the 4Fe4S bacterial-type ferredoxin family. RnfC subfamily.</text>
</comment>
<dbReference type="InterPro" id="IPR011538">
    <property type="entry name" value="Nuo51_FMN-bd"/>
</dbReference>
<feature type="domain" description="4Fe-4S ferredoxin-type" evidence="10">
    <location>
        <begin position="401"/>
        <end position="430"/>
    </location>
</feature>
<dbReference type="Pfam" id="PF12838">
    <property type="entry name" value="Fer4_7"/>
    <property type="match status" value="1"/>
</dbReference>
<feature type="compositionally biased region" description="Low complexity" evidence="9">
    <location>
        <begin position="702"/>
        <end position="714"/>
    </location>
</feature>
<dbReference type="SUPFAM" id="SSF46548">
    <property type="entry name" value="alpha-helical ferredoxin"/>
    <property type="match status" value="1"/>
</dbReference>
<dbReference type="AlphaFoldDB" id="A0A369WCL5"/>
<feature type="compositionally biased region" description="Low complexity" evidence="9">
    <location>
        <begin position="750"/>
        <end position="759"/>
    </location>
</feature>
<dbReference type="Gene3D" id="3.30.70.20">
    <property type="match status" value="1"/>
</dbReference>
<evidence type="ECO:0000256" key="6">
    <source>
        <dbReference type="ARBA" id="ARBA00023004"/>
    </source>
</evidence>
<dbReference type="RefSeq" id="WP_114695817.1">
    <property type="nucleotide sequence ID" value="NZ_QQOH01000003.1"/>
</dbReference>
<feature type="compositionally biased region" description="Basic and acidic residues" evidence="9">
    <location>
        <begin position="739"/>
        <end position="749"/>
    </location>
</feature>
<dbReference type="NCBIfam" id="NF003454">
    <property type="entry name" value="PRK05035.1"/>
    <property type="match status" value="1"/>
</dbReference>
<feature type="compositionally biased region" description="Low complexity" evidence="9">
    <location>
        <begin position="843"/>
        <end position="852"/>
    </location>
</feature>
<dbReference type="FunFam" id="3.30.70.20:FF:000044">
    <property type="entry name" value="Ion-translocating oxidoreductase complex subunit C"/>
    <property type="match status" value="1"/>
</dbReference>
<keyword evidence="1 8" id="KW-0813">Transport</keyword>
<dbReference type="EC" id="7.-.-.-" evidence="8"/>
<feature type="compositionally biased region" description="Low complexity" evidence="9">
    <location>
        <begin position="546"/>
        <end position="560"/>
    </location>
</feature>
<keyword evidence="12" id="KW-1185">Reference proteome</keyword>
<dbReference type="Proteomes" id="UP000253769">
    <property type="component" value="Unassembled WGS sequence"/>
</dbReference>
<dbReference type="Gene3D" id="3.40.50.11540">
    <property type="entry name" value="NADH-ubiquinone oxidoreductase 51kDa subunit"/>
    <property type="match status" value="1"/>
</dbReference>
<reference evidence="11 12" key="1">
    <citation type="submission" date="2018-07" db="EMBL/GenBank/DDBJ databases">
        <title>Motiliproteus coralliicola sp. nov., a bacterium isolated from Coral.</title>
        <authorList>
            <person name="Wang G."/>
        </authorList>
    </citation>
    <scope>NUCLEOTIDE SEQUENCE [LARGE SCALE GENOMIC DNA]</scope>
    <source>
        <strain evidence="11 12">C34</strain>
    </source>
</reference>
<keyword evidence="4 8" id="KW-0677">Repeat</keyword>
<proteinExistence type="inferred from homology"/>
<dbReference type="HAMAP" id="MF_00461">
    <property type="entry name" value="RsxC_RnfC"/>
    <property type="match status" value="1"/>
</dbReference>
<dbReference type="GO" id="GO:0046872">
    <property type="term" value="F:metal ion binding"/>
    <property type="evidence" value="ECO:0007669"/>
    <property type="project" value="UniProtKB-KW"/>
</dbReference>
<evidence type="ECO:0000256" key="4">
    <source>
        <dbReference type="ARBA" id="ARBA00022737"/>
    </source>
</evidence>
<evidence type="ECO:0000256" key="2">
    <source>
        <dbReference type="ARBA" id="ARBA00022485"/>
    </source>
</evidence>
<feature type="binding site" evidence="8">
    <location>
        <position position="377"/>
    </location>
    <ligand>
        <name>[4Fe-4S] cluster</name>
        <dbReference type="ChEBI" id="CHEBI:49883"/>
        <label>1</label>
    </ligand>
</feature>
<feature type="compositionally biased region" description="Basic and acidic residues" evidence="9">
    <location>
        <begin position="599"/>
        <end position="612"/>
    </location>
</feature>
<keyword evidence="2 8" id="KW-0004">4Fe-4S</keyword>
<feature type="domain" description="4Fe-4S ferredoxin-type" evidence="10">
    <location>
        <begin position="361"/>
        <end position="391"/>
    </location>
</feature>
<accession>A0A369WCL5</accession>
<dbReference type="InterPro" id="IPR037225">
    <property type="entry name" value="Nuo51_FMN-bd_sf"/>
</dbReference>
<dbReference type="GO" id="GO:0005886">
    <property type="term" value="C:plasma membrane"/>
    <property type="evidence" value="ECO:0007669"/>
    <property type="project" value="UniProtKB-SubCell"/>
</dbReference>
<feature type="region of interest" description="Disordered" evidence="9">
    <location>
        <begin position="730"/>
        <end position="870"/>
    </location>
</feature>
<dbReference type="PROSITE" id="PS00198">
    <property type="entry name" value="4FE4S_FER_1"/>
    <property type="match status" value="1"/>
</dbReference>
<dbReference type="EMBL" id="QQOH01000003">
    <property type="protein sequence ID" value="RDE19472.1"/>
    <property type="molecule type" value="Genomic_DNA"/>
</dbReference>
<feature type="binding site" evidence="8">
    <location>
        <position position="410"/>
    </location>
    <ligand>
        <name>[4Fe-4S] cluster</name>
        <dbReference type="ChEBI" id="CHEBI:49883"/>
        <label>2</label>
    </ligand>
</feature>
<evidence type="ECO:0000259" key="10">
    <source>
        <dbReference type="PROSITE" id="PS51379"/>
    </source>
</evidence>
<feature type="region of interest" description="Disordered" evidence="9">
    <location>
        <begin position="456"/>
        <end position="504"/>
    </location>
</feature>
<dbReference type="PANTHER" id="PTHR43034">
    <property type="entry name" value="ION-TRANSLOCATING OXIDOREDUCTASE COMPLEX SUBUNIT C"/>
    <property type="match status" value="1"/>
</dbReference>
<feature type="region of interest" description="Disordered" evidence="9">
    <location>
        <begin position="578"/>
        <end position="717"/>
    </location>
</feature>
<keyword evidence="8" id="KW-0472">Membrane</keyword>
<dbReference type="OrthoDB" id="9767754at2"/>
<keyword evidence="5 8" id="KW-0249">Electron transport</keyword>
<evidence type="ECO:0000313" key="11">
    <source>
        <dbReference type="EMBL" id="RDE19472.1"/>
    </source>
</evidence>
<dbReference type="GO" id="GO:0022900">
    <property type="term" value="P:electron transport chain"/>
    <property type="evidence" value="ECO:0007669"/>
    <property type="project" value="UniProtKB-UniRule"/>
</dbReference>
<keyword evidence="8" id="KW-1278">Translocase</keyword>
<dbReference type="PANTHER" id="PTHR43034:SF2">
    <property type="entry name" value="ION-TRANSLOCATING OXIDOREDUCTASE COMPLEX SUBUNIT C"/>
    <property type="match status" value="1"/>
</dbReference>
<dbReference type="Pfam" id="PF01512">
    <property type="entry name" value="Complex1_51K"/>
    <property type="match status" value="1"/>
</dbReference>
<feature type="compositionally biased region" description="Low complexity" evidence="9">
    <location>
        <begin position="675"/>
        <end position="694"/>
    </location>
</feature>
<evidence type="ECO:0000256" key="9">
    <source>
        <dbReference type="SAM" id="MobiDB-lite"/>
    </source>
</evidence>
<comment type="subunit">
    <text evidence="8">The complex is composed of six subunits: RnfA, RnfB, RnfC, RnfD, RnfE and RnfG.</text>
</comment>
<keyword evidence="8" id="KW-0997">Cell inner membrane</keyword>
<feature type="compositionally biased region" description="Basic and acidic residues" evidence="9">
    <location>
        <begin position="581"/>
        <end position="592"/>
    </location>
</feature>
<dbReference type="InterPro" id="IPR010208">
    <property type="entry name" value="Ion_transpt_RnfC/RsxC"/>
</dbReference>
<feature type="binding site" evidence="8">
    <location>
        <position position="371"/>
    </location>
    <ligand>
        <name>[4Fe-4S] cluster</name>
        <dbReference type="ChEBI" id="CHEBI:49883"/>
        <label>1</label>
    </ligand>
</feature>
<feature type="binding site" evidence="8">
    <location>
        <position position="420"/>
    </location>
    <ligand>
        <name>[4Fe-4S] cluster</name>
        <dbReference type="ChEBI" id="CHEBI:49883"/>
        <label>1</label>
    </ligand>
</feature>
<dbReference type="InterPro" id="IPR017896">
    <property type="entry name" value="4Fe4S_Fe-S-bd"/>
</dbReference>
<keyword evidence="7 8" id="KW-0411">Iron-sulfur</keyword>
<evidence type="ECO:0000256" key="3">
    <source>
        <dbReference type="ARBA" id="ARBA00022723"/>
    </source>
</evidence>
<comment type="function">
    <text evidence="8">Part of a membrane-bound complex that couples electron transfer with translocation of ions across the membrane.</text>
</comment>